<keyword evidence="9" id="KW-0862">Zinc</keyword>
<keyword evidence="5" id="KW-0479">Metal-binding</keyword>
<dbReference type="PROSITE" id="PS00518">
    <property type="entry name" value="ZF_RING_1"/>
    <property type="match status" value="1"/>
</dbReference>
<dbReference type="GO" id="GO:0008270">
    <property type="term" value="F:zinc ion binding"/>
    <property type="evidence" value="ECO:0007669"/>
    <property type="project" value="UniProtKB-KW"/>
</dbReference>
<comment type="similarity">
    <text evidence="10">Belongs to the RBR family. RNF14 subfamily.</text>
</comment>
<evidence type="ECO:0000313" key="15">
    <source>
        <dbReference type="EMBL" id="ELU14036.1"/>
    </source>
</evidence>
<dbReference type="SUPFAM" id="SSF57850">
    <property type="entry name" value="RING/U-box"/>
    <property type="match status" value="3"/>
</dbReference>
<protein>
    <recommendedName>
        <fullName evidence="3">RBR-type E3 ubiquitin transferase</fullName>
        <ecNumber evidence="3">2.3.2.31</ecNumber>
    </recommendedName>
</protein>
<dbReference type="PANTHER" id="PTHR11685">
    <property type="entry name" value="RBR FAMILY RING FINGER AND IBR DOMAIN-CONTAINING"/>
    <property type="match status" value="1"/>
</dbReference>
<dbReference type="Gene3D" id="3.30.40.10">
    <property type="entry name" value="Zinc/RING finger domain, C3HC4 (zinc finger)"/>
    <property type="match status" value="1"/>
</dbReference>
<dbReference type="CDD" id="cd20354">
    <property type="entry name" value="Rcat_RBR_RNF14"/>
    <property type="match status" value="1"/>
</dbReference>
<dbReference type="Pfam" id="PF05773">
    <property type="entry name" value="RWD"/>
    <property type="match status" value="1"/>
</dbReference>
<evidence type="ECO:0000256" key="9">
    <source>
        <dbReference type="ARBA" id="ARBA00022833"/>
    </source>
</evidence>
<dbReference type="PROSITE" id="PS50908">
    <property type="entry name" value="RWD"/>
    <property type="match status" value="1"/>
</dbReference>
<dbReference type="InterPro" id="IPR016135">
    <property type="entry name" value="UBQ-conjugating_enzyme/RWD"/>
</dbReference>
<dbReference type="OrthoDB" id="1431934at2759"/>
<dbReference type="CDD" id="cd20341">
    <property type="entry name" value="BRcat_RBR_RNF14"/>
    <property type="match status" value="1"/>
</dbReference>
<reference evidence="17" key="1">
    <citation type="submission" date="2012-12" db="EMBL/GenBank/DDBJ databases">
        <authorList>
            <person name="Hellsten U."/>
            <person name="Grimwood J."/>
            <person name="Chapman J.A."/>
            <person name="Shapiro H."/>
            <person name="Aerts A."/>
            <person name="Otillar R.P."/>
            <person name="Terry A.Y."/>
            <person name="Boore J.L."/>
            <person name="Simakov O."/>
            <person name="Marletaz F."/>
            <person name="Cho S.-J."/>
            <person name="Edsinger-Gonzales E."/>
            <person name="Havlak P."/>
            <person name="Kuo D.-H."/>
            <person name="Larsson T."/>
            <person name="Lv J."/>
            <person name="Arendt D."/>
            <person name="Savage R."/>
            <person name="Osoegawa K."/>
            <person name="de Jong P."/>
            <person name="Lindberg D.R."/>
            <person name="Seaver E.C."/>
            <person name="Weisblat D.A."/>
            <person name="Putnam N.H."/>
            <person name="Grigoriev I.V."/>
            <person name="Rokhsar D.S."/>
        </authorList>
    </citation>
    <scope>NUCLEOTIDE SEQUENCE</scope>
    <source>
        <strain evidence="17">I ESC-2004</strain>
    </source>
</reference>
<evidence type="ECO:0000256" key="10">
    <source>
        <dbReference type="ARBA" id="ARBA00044508"/>
    </source>
</evidence>
<dbReference type="InterPro" id="IPR013083">
    <property type="entry name" value="Znf_RING/FYVE/PHD"/>
</dbReference>
<dbReference type="AlphaFoldDB" id="R7VCJ9"/>
<feature type="domain" description="RING-type" evidence="14">
    <location>
        <begin position="214"/>
        <end position="462"/>
    </location>
</feature>
<dbReference type="CDD" id="cd23820">
    <property type="entry name" value="RWD_RNF14"/>
    <property type="match status" value="1"/>
</dbReference>
<dbReference type="InterPro" id="IPR044066">
    <property type="entry name" value="TRIAD_supradom"/>
</dbReference>
<reference evidence="16" key="3">
    <citation type="submission" date="2015-06" db="UniProtKB">
        <authorList>
            <consortium name="EnsemblMetazoa"/>
        </authorList>
    </citation>
    <scope>IDENTIFICATION</scope>
</reference>
<dbReference type="EMBL" id="KB294813">
    <property type="protein sequence ID" value="ELU14036.1"/>
    <property type="molecule type" value="Genomic_DNA"/>
</dbReference>
<keyword evidence="17" id="KW-1185">Reference proteome</keyword>
<dbReference type="SMART" id="SM00184">
    <property type="entry name" value="RING"/>
    <property type="match status" value="1"/>
</dbReference>
<evidence type="ECO:0000256" key="1">
    <source>
        <dbReference type="ARBA" id="ARBA00001798"/>
    </source>
</evidence>
<dbReference type="Pfam" id="PF01485">
    <property type="entry name" value="IBR"/>
    <property type="match status" value="1"/>
</dbReference>
<dbReference type="SMART" id="SM00647">
    <property type="entry name" value="IBR"/>
    <property type="match status" value="2"/>
</dbReference>
<dbReference type="InterPro" id="IPR017907">
    <property type="entry name" value="Znf_RING_CS"/>
</dbReference>
<comment type="pathway">
    <text evidence="2">Protein modification; protein ubiquitination.</text>
</comment>
<organism evidence="15">
    <name type="scientific">Capitella teleta</name>
    <name type="common">Polychaete worm</name>
    <dbReference type="NCBI Taxonomy" id="283909"/>
    <lineage>
        <taxon>Eukaryota</taxon>
        <taxon>Metazoa</taxon>
        <taxon>Spiralia</taxon>
        <taxon>Lophotrochozoa</taxon>
        <taxon>Annelida</taxon>
        <taxon>Polychaeta</taxon>
        <taxon>Sedentaria</taxon>
        <taxon>Scolecida</taxon>
        <taxon>Capitellidae</taxon>
        <taxon>Capitella</taxon>
    </lineage>
</organism>
<dbReference type="InterPro" id="IPR031128">
    <property type="entry name" value="RNF14_RING-HC_Zfn"/>
</dbReference>
<proteinExistence type="inferred from homology"/>
<keyword evidence="4" id="KW-0808">Transferase</keyword>
<dbReference type="InterPro" id="IPR031127">
    <property type="entry name" value="E3_UB_ligase_RBR"/>
</dbReference>
<evidence type="ECO:0000259" key="14">
    <source>
        <dbReference type="PROSITE" id="PS51873"/>
    </source>
</evidence>
<evidence type="ECO:0000256" key="2">
    <source>
        <dbReference type="ARBA" id="ARBA00004906"/>
    </source>
</evidence>
<dbReference type="OMA" id="PRSWCQG"/>
<dbReference type="GO" id="GO:0061630">
    <property type="term" value="F:ubiquitin protein ligase activity"/>
    <property type="evidence" value="ECO:0007669"/>
    <property type="project" value="UniProtKB-EC"/>
</dbReference>
<dbReference type="FunFam" id="3.30.40.10:FF:000137">
    <property type="entry name" value="RanBP-type and C3HC4-type zinc finger-containing protein 1"/>
    <property type="match status" value="1"/>
</dbReference>
<dbReference type="EC" id="2.3.2.31" evidence="3"/>
<dbReference type="InterPro" id="IPR047548">
    <property type="entry name" value="Rcat_RBR_RNF14"/>
</dbReference>
<accession>R7VCJ9</accession>
<evidence type="ECO:0000256" key="6">
    <source>
        <dbReference type="ARBA" id="ARBA00022737"/>
    </source>
</evidence>
<dbReference type="SMART" id="SM00591">
    <property type="entry name" value="RWD"/>
    <property type="match status" value="1"/>
</dbReference>
<dbReference type="InterPro" id="IPR001841">
    <property type="entry name" value="Znf_RING"/>
</dbReference>
<comment type="catalytic activity">
    <reaction evidence="1">
        <text>[E2 ubiquitin-conjugating enzyme]-S-ubiquitinyl-L-cysteine + [acceptor protein]-L-lysine = [E2 ubiquitin-conjugating enzyme]-L-cysteine + [acceptor protein]-N(6)-ubiquitinyl-L-lysine.</text>
        <dbReference type="EC" id="2.3.2.31"/>
    </reaction>
</comment>
<reference evidence="15 17" key="2">
    <citation type="journal article" date="2013" name="Nature">
        <title>Insights into bilaterian evolution from three spiralian genomes.</title>
        <authorList>
            <person name="Simakov O."/>
            <person name="Marletaz F."/>
            <person name="Cho S.J."/>
            <person name="Edsinger-Gonzales E."/>
            <person name="Havlak P."/>
            <person name="Hellsten U."/>
            <person name="Kuo D.H."/>
            <person name="Larsson T."/>
            <person name="Lv J."/>
            <person name="Arendt D."/>
            <person name="Savage R."/>
            <person name="Osoegawa K."/>
            <person name="de Jong P."/>
            <person name="Grimwood J."/>
            <person name="Chapman J.A."/>
            <person name="Shapiro H."/>
            <person name="Aerts A."/>
            <person name="Otillar R.P."/>
            <person name="Terry A.Y."/>
            <person name="Boore J.L."/>
            <person name="Grigoriev I.V."/>
            <person name="Lindberg D.R."/>
            <person name="Seaver E.C."/>
            <person name="Weisblat D.A."/>
            <person name="Putnam N.H."/>
            <person name="Rokhsar D.S."/>
        </authorList>
    </citation>
    <scope>NUCLEOTIDE SEQUENCE</scope>
    <source>
        <strain evidence="15 17">I ESC-2004</strain>
    </source>
</reference>
<feature type="domain" description="RING-type" evidence="12">
    <location>
        <begin position="218"/>
        <end position="266"/>
    </location>
</feature>
<keyword evidence="7 11" id="KW-0863">Zinc-finger</keyword>
<dbReference type="EnsemblMetazoa" id="CapteT154469">
    <property type="protein sequence ID" value="CapteP154469"/>
    <property type="gene ID" value="CapteG154469"/>
</dbReference>
<dbReference type="Pfam" id="PF26200">
    <property type="entry name" value="Rcat_RNF216"/>
    <property type="match status" value="1"/>
</dbReference>
<evidence type="ECO:0000256" key="8">
    <source>
        <dbReference type="ARBA" id="ARBA00022786"/>
    </source>
</evidence>
<dbReference type="PROSITE" id="PS51873">
    <property type="entry name" value="TRIAD"/>
    <property type="match status" value="1"/>
</dbReference>
<gene>
    <name evidence="15" type="ORF">CAPTEDRAFT_154469</name>
</gene>
<dbReference type="InterPro" id="IPR018957">
    <property type="entry name" value="Znf_C3HC4_RING-type"/>
</dbReference>
<dbReference type="Proteomes" id="UP000014760">
    <property type="component" value="Unassembled WGS sequence"/>
</dbReference>
<dbReference type="PROSITE" id="PS50089">
    <property type="entry name" value="ZF_RING_2"/>
    <property type="match status" value="1"/>
</dbReference>
<evidence type="ECO:0000256" key="3">
    <source>
        <dbReference type="ARBA" id="ARBA00012251"/>
    </source>
</evidence>
<dbReference type="STRING" id="283909.R7VCJ9"/>
<keyword evidence="8" id="KW-0833">Ubl conjugation pathway</keyword>
<evidence type="ECO:0000256" key="4">
    <source>
        <dbReference type="ARBA" id="ARBA00022679"/>
    </source>
</evidence>
<evidence type="ECO:0000256" key="11">
    <source>
        <dbReference type="PROSITE-ProRule" id="PRU00175"/>
    </source>
</evidence>
<dbReference type="InterPro" id="IPR002867">
    <property type="entry name" value="IBR_dom"/>
</dbReference>
<evidence type="ECO:0000259" key="13">
    <source>
        <dbReference type="PROSITE" id="PS50908"/>
    </source>
</evidence>
<evidence type="ECO:0000256" key="7">
    <source>
        <dbReference type="ARBA" id="ARBA00022771"/>
    </source>
</evidence>
<evidence type="ECO:0000313" key="16">
    <source>
        <dbReference type="EnsemblMetazoa" id="CapteP154469"/>
    </source>
</evidence>
<dbReference type="SUPFAM" id="SSF54495">
    <property type="entry name" value="UBC-like"/>
    <property type="match status" value="1"/>
</dbReference>
<dbReference type="CDD" id="cd16628">
    <property type="entry name" value="RING-HC_RBR_RNF14"/>
    <property type="match status" value="1"/>
</dbReference>
<keyword evidence="6" id="KW-0677">Repeat</keyword>
<sequence>MTTDREAQEDEILALTSIYDDDSFSSSLDDTTGVTSGSFSALLSIPKPFIVRFRNKLNHENPSTEEHNIESLPPLMLSFELPVDYPSQSPPSFNLTCKWLSLRQLSRACCHLDELWRSNCGEVILFLWTSFLQDELFDFLQITSPLDLTEVVPHRIVPSDSLRQSSESDNDDLDDEEDDPLDSRAFQDIACQTFLMPAVLEHDQLQREAKFNSTMFSCAVCLVEKPGKVCMQFVQCGHTFCRECMKNFFEVLIKDGNVKGLLCPNCPADTDSHAHPAQVKDLVSASVFQRYDRLLLQTAMDTMSDVMYCPRAMCGCPVLVDAAPPDSVTVMGSCAHCHFVFCVFCKGTYHGVSPCKIKSEEVKRLREEYLACDEKGKKSMEKRYGRVVIRKVIEDSFTEEWLQEYSKRCPNCKTHIQKIDGCNKMTCSKCNCFFCWICGCVLSRANPYQHFSDTRSGCFNQLFHGAMVDDDPFLQEEDFLDDDEDEDGLLV</sequence>
<dbReference type="Gene3D" id="2.20.25.20">
    <property type="match status" value="1"/>
</dbReference>
<dbReference type="Gene3D" id="1.20.120.1750">
    <property type="match status" value="1"/>
</dbReference>
<dbReference type="InterPro" id="IPR006575">
    <property type="entry name" value="RWD_dom"/>
</dbReference>
<dbReference type="EMBL" id="AMQN01004972">
    <property type="status" value="NOT_ANNOTATED_CDS"/>
    <property type="molecule type" value="Genomic_DNA"/>
</dbReference>
<evidence type="ECO:0000256" key="5">
    <source>
        <dbReference type="ARBA" id="ARBA00022723"/>
    </source>
</evidence>
<dbReference type="GO" id="GO:0016567">
    <property type="term" value="P:protein ubiquitination"/>
    <property type="evidence" value="ECO:0007669"/>
    <property type="project" value="InterPro"/>
</dbReference>
<name>R7VCJ9_CAPTE</name>
<dbReference type="Gene3D" id="3.10.110.10">
    <property type="entry name" value="Ubiquitin Conjugating Enzyme"/>
    <property type="match status" value="1"/>
</dbReference>
<evidence type="ECO:0000313" key="17">
    <source>
        <dbReference type="Proteomes" id="UP000014760"/>
    </source>
</evidence>
<evidence type="ECO:0000259" key="12">
    <source>
        <dbReference type="PROSITE" id="PS50089"/>
    </source>
</evidence>
<dbReference type="HOGENOM" id="CLU_021364_2_0_1"/>
<feature type="domain" description="RWD" evidence="13">
    <location>
        <begin position="10"/>
        <end position="139"/>
    </location>
</feature>
<dbReference type="Pfam" id="PF00097">
    <property type="entry name" value="zf-C3HC4"/>
    <property type="match status" value="1"/>
</dbReference>